<dbReference type="SUPFAM" id="SSF46565">
    <property type="entry name" value="Chaperone J-domain"/>
    <property type="match status" value="1"/>
</dbReference>
<dbReference type="SUPFAM" id="SSF48371">
    <property type="entry name" value="ARM repeat"/>
    <property type="match status" value="4"/>
</dbReference>
<dbReference type="InterPro" id="IPR036869">
    <property type="entry name" value="J_dom_sf"/>
</dbReference>
<evidence type="ECO:0000259" key="2">
    <source>
        <dbReference type="PROSITE" id="PS50076"/>
    </source>
</evidence>
<feature type="region of interest" description="Disordered" evidence="1">
    <location>
        <begin position="2146"/>
        <end position="2165"/>
    </location>
</feature>
<dbReference type="InterPro" id="IPR016024">
    <property type="entry name" value="ARM-type_fold"/>
</dbReference>
<evidence type="ECO:0000313" key="4">
    <source>
        <dbReference type="Proteomes" id="UP001461498"/>
    </source>
</evidence>
<name>A0AAW1CNJ2_9HEMI</name>
<dbReference type="InterPro" id="IPR025640">
    <property type="entry name" value="GYF_2"/>
</dbReference>
<dbReference type="InterPro" id="IPR011989">
    <property type="entry name" value="ARM-like"/>
</dbReference>
<dbReference type="GO" id="GO:0010008">
    <property type="term" value="C:endosome membrane"/>
    <property type="evidence" value="ECO:0007669"/>
    <property type="project" value="TreeGrafter"/>
</dbReference>
<feature type="domain" description="J" evidence="2">
    <location>
        <begin position="1306"/>
        <end position="1362"/>
    </location>
</feature>
<dbReference type="Gene3D" id="1.25.10.10">
    <property type="entry name" value="Leucine-rich Repeat Variant"/>
    <property type="match status" value="2"/>
</dbReference>
<protein>
    <recommendedName>
        <fullName evidence="2">J domain-containing protein</fullName>
    </recommendedName>
</protein>
<dbReference type="InterPro" id="IPR044978">
    <property type="entry name" value="GRV2/DNAJC13"/>
</dbReference>
<keyword evidence="4" id="KW-1185">Reference proteome</keyword>
<dbReference type="GO" id="GO:0007032">
    <property type="term" value="P:endosome organization"/>
    <property type="evidence" value="ECO:0007669"/>
    <property type="project" value="InterPro"/>
</dbReference>
<proteinExistence type="predicted"/>
<dbReference type="PROSITE" id="PS50076">
    <property type="entry name" value="DNAJ_2"/>
    <property type="match status" value="1"/>
</dbReference>
<dbReference type="FunFam" id="1.10.287.110:FF:000007">
    <property type="entry name" value="DnaJ (Hsp40) homolog, subfamily C, member 13"/>
    <property type="match status" value="1"/>
</dbReference>
<dbReference type="Pfam" id="PF14237">
    <property type="entry name" value="GYF_2"/>
    <property type="match status" value="1"/>
</dbReference>
<accession>A0AAW1CNJ2</accession>
<reference evidence="3 4" key="1">
    <citation type="submission" date="2022-12" db="EMBL/GenBank/DDBJ databases">
        <title>Chromosome-level genome assembly of true bugs.</title>
        <authorList>
            <person name="Ma L."/>
            <person name="Li H."/>
        </authorList>
    </citation>
    <scope>NUCLEOTIDE SEQUENCE [LARGE SCALE GENOMIC DNA]</scope>
    <source>
        <strain evidence="3">Lab_2022b</strain>
    </source>
</reference>
<dbReference type="Pfam" id="PF00226">
    <property type="entry name" value="DnaJ"/>
    <property type="match status" value="1"/>
</dbReference>
<sequence>MLPLSDNEDVACFVVTKHSTWKGKYKRIFSFGTIGVTTYDPENLTITNRWSYTDIASIRRTDKNYKFIFAVRKDKTRKIESLVFSTELRSELLTLAYSYCHLFIEKPLEQVQRYEGKKLHWSGTHLPVLLDVGYTSLLQLDTATGHTLATYNYKDIDSLIDVSDHKHAFVVSIKPFGRMHMFICPNKDEIKKKIDENSQIYLGIEILIQNKPISVQQHSFTRFGNYSGDEHTTSVNEFRIEKLARARHGDCLVPRLMCVTETSIVERDPETYDIVTLRPLKSVLSLVRDSVDQRQFIIEYIDSHARVYNGPNRDSILATLLDAVRSSGNRDVHVKMKPTCRGKRLGPYNVNLEEEVEASLLKLLKNSAGNKLISDMIERFNCNVPYSGLLHSVTQDGLFKENKEKPIIEALQAITLRTKDIYNLDALCEEELEALFHAIRRLVASKVGFCAFTQVSGFRECLGQIVSKGLNRNNEAMTHAAVDMICALMHPMHDDYDLKQEQLNKSSLLGNTNFLNSLLDKWTFYVTNGTGALAISSILDMLTFALCLPYSETTESRHFDTLLEMVTNRARVLFKHFQDPCITIMKGASLIMRAIIEEGELSWSKCMQEMSLNECALPRHLVTALFSKDTDRNMLAQRHISRQLVALFLTDNPDGMALMHRTIPSGLMNYLDSSEKPPAVSDNELNIRDNLKLALDHSNKFQKQSQIVNWERQYRLLEKHLEKALIHWGAQLGLEKRQDKIKVAPVVLRKSRKQIKSTVNWPYFYYNFGLDHYLPNLIWNHKTRDELKNALEKEIRQFEASCEVSQGSQLSWNHTEFEVTYASLKDQLCIDGYYIKVLLDRQEAPESLTSISNNFFNNLYHRFLLPTSTEMKCMCLQAMAIVYGRYFDTIGFFSDTKYIVNMLERTYDKLERDRLLIFLHKLTLRNENVKEIVYEAHGVPHLVDLMTLAHLHTSRAIVPSQSNLLEFGADTAREDEKEWHFSNGSEDIGRSQPVSFKQLKESYATGAINGKTKCWAQGMLNWRPLHTIPQLKWSLLSKDKGIMNESDLAVLILNMFINMMSYYPSRNKENAIITPMSRIKATLSSPSCLQHIVQLLLTFDPVIVEKVAVLLCYIAEDNPITSQFYLTGVFYFILMYNGSNLLPIAKFLKITHTIQAFSRDESTSSSLMQRSILGQLLPEAMVYYLENHGAEKFAQIFLGEYDTPEAIWNSEMRCMLIQKIAAHIADFTPRLWSNNKAQYQYIVIPAVRYPQLQNELFCNIYYLRHLCDTSRFPNWPIADPVGLLRDVLEAWKSEVDKKPPAMSVDEAYIVLGLSTGIIHDEPTIRKAYYKLAQLYHPDKNPEGRIKFEAVNKAYDFLCSRSSWLGNAVNTNNIILILQTQSILFHRYSTELKPYKYAGFKQLTKTILMETDDEQLFRKKTLLLSAAVELVYHTIKCSSLNAEELNRENGFQVISAAFSRCVSVLSESTKDSDTVAQICFHSAQVFTIAASFPDCLLTFTNIANLIPDIIQILRFKGLIKLRCAIVECISSLSVDPNLQYGFLQSGVLWYLISFLFIYDFTLEESGIESKQDSNQQEVSNQLAKLSVKACGQLAGYLEGNSNSPHNVRVKSVLDTLLTPYLATMLSDDNPHQVLKTLTSNSSSPYLVWDNSTRTELLEWLSERRSKEFIDKPFDEVSFSFSTHSKHLVVGGIFISLYNDQPLFPIQNPKQFVLDLLKFLTSYNADKVILTADDLENVVKVLESLYNVVNNNQGVSIQIIGQFSFLFNIISSDTANDDMKKWALSVVKIASRTQECGVAYLLHMVLNSNSEEIRIRSMEVLARLMQDKISGRKISLTIGHVLPPALPDAILDSPKGALNLLSTDHDNPEIIWNEEDRVRVKKSIADFIARQYELQKTNADVAVEVPDVGMRSKNEIVVGGVYLRLYNLNPSWSVRKPVLFLTDLLDTFLKFNTKFQDEMVDSVGTALMNLLSFNPKLADQLPSLGHLPKLFNQWDVTNFKLSQHILQFLKQICSNDLCAGSLSHMQCLSPIKQAMNTHRDLVSVAADALSRLFEFKSDNLIKQALDVTMVKFLLSLLEENTDTRSKALIVRTLKAMASGTLYSNAISNMLESSNIWRNYAEQNHDLFITSSPAIPFITGSSTAAGYLTEGQNQPMPSVPPPIDTDQP</sequence>
<organism evidence="3 4">
    <name type="scientific">Rhynocoris fuscipes</name>
    <dbReference type="NCBI Taxonomy" id="488301"/>
    <lineage>
        <taxon>Eukaryota</taxon>
        <taxon>Metazoa</taxon>
        <taxon>Ecdysozoa</taxon>
        <taxon>Arthropoda</taxon>
        <taxon>Hexapoda</taxon>
        <taxon>Insecta</taxon>
        <taxon>Pterygota</taxon>
        <taxon>Neoptera</taxon>
        <taxon>Paraneoptera</taxon>
        <taxon>Hemiptera</taxon>
        <taxon>Heteroptera</taxon>
        <taxon>Panheteroptera</taxon>
        <taxon>Cimicomorpha</taxon>
        <taxon>Reduviidae</taxon>
        <taxon>Harpactorinae</taxon>
        <taxon>Harpactorini</taxon>
        <taxon>Rhynocoris</taxon>
    </lineage>
</organism>
<dbReference type="GO" id="GO:2000641">
    <property type="term" value="P:regulation of early endosome to late endosome transport"/>
    <property type="evidence" value="ECO:0007669"/>
    <property type="project" value="InterPro"/>
</dbReference>
<evidence type="ECO:0000256" key="1">
    <source>
        <dbReference type="SAM" id="MobiDB-lite"/>
    </source>
</evidence>
<dbReference type="CDD" id="cd06257">
    <property type="entry name" value="DnaJ"/>
    <property type="match status" value="1"/>
</dbReference>
<evidence type="ECO:0000313" key="3">
    <source>
        <dbReference type="EMBL" id="KAK9497829.1"/>
    </source>
</evidence>
<dbReference type="Proteomes" id="UP001461498">
    <property type="component" value="Unassembled WGS sequence"/>
</dbReference>
<dbReference type="InterPro" id="IPR001623">
    <property type="entry name" value="DnaJ_domain"/>
</dbReference>
<dbReference type="PANTHER" id="PTHR36983">
    <property type="entry name" value="DNAJ HOMOLOG SUBFAMILY C MEMBER 13"/>
    <property type="match status" value="1"/>
</dbReference>
<dbReference type="SMART" id="SM00271">
    <property type="entry name" value="DnaJ"/>
    <property type="match status" value="1"/>
</dbReference>
<dbReference type="EMBL" id="JAPXFL010000013">
    <property type="protein sequence ID" value="KAK9497829.1"/>
    <property type="molecule type" value="Genomic_DNA"/>
</dbReference>
<feature type="compositionally biased region" description="Pro residues" evidence="1">
    <location>
        <begin position="2154"/>
        <end position="2165"/>
    </location>
</feature>
<comment type="caution">
    <text evidence="3">The sequence shown here is derived from an EMBL/GenBank/DDBJ whole genome shotgun (WGS) entry which is preliminary data.</text>
</comment>
<dbReference type="InterPro" id="IPR045802">
    <property type="entry name" value="GRV2/DNAJC13_N"/>
</dbReference>
<dbReference type="Pfam" id="PF19432">
    <property type="entry name" value="RME-8_N"/>
    <property type="match status" value="1"/>
</dbReference>
<dbReference type="Gene3D" id="1.10.287.110">
    <property type="entry name" value="DnaJ domain"/>
    <property type="match status" value="1"/>
</dbReference>
<dbReference type="PANTHER" id="PTHR36983:SF2">
    <property type="entry name" value="DNAJ HOMOLOG SUBFAMILY C MEMBER 13"/>
    <property type="match status" value="1"/>
</dbReference>
<dbReference type="GO" id="GO:0006898">
    <property type="term" value="P:receptor-mediated endocytosis"/>
    <property type="evidence" value="ECO:0007669"/>
    <property type="project" value="TreeGrafter"/>
</dbReference>
<gene>
    <name evidence="3" type="ORF">O3M35_003746</name>
</gene>